<comment type="caution">
    <text evidence="1">The sequence shown here is derived from an EMBL/GenBank/DDBJ whole genome shotgun (WGS) entry which is preliminary data.</text>
</comment>
<gene>
    <name evidence="1" type="ORF">HD599_000565</name>
</gene>
<dbReference type="Proteomes" id="UP000536685">
    <property type="component" value="Unassembled WGS sequence"/>
</dbReference>
<evidence type="ECO:0008006" key="3">
    <source>
        <dbReference type="Google" id="ProtNLM"/>
    </source>
</evidence>
<dbReference type="RefSeq" id="WP_184233462.1">
    <property type="nucleotide sequence ID" value="NZ_JACHMJ010000001.1"/>
</dbReference>
<dbReference type="EMBL" id="JACHMJ010000001">
    <property type="protein sequence ID" value="MBB5842242.1"/>
    <property type="molecule type" value="Genomic_DNA"/>
</dbReference>
<name>A0A841AJV8_9MICO</name>
<proteinExistence type="predicted"/>
<accession>A0A841AJV8</accession>
<dbReference type="AlphaFoldDB" id="A0A841AJV8"/>
<reference evidence="1 2" key="1">
    <citation type="submission" date="2020-08" db="EMBL/GenBank/DDBJ databases">
        <title>Sequencing the genomes of 1000 actinobacteria strains.</title>
        <authorList>
            <person name="Klenk H.-P."/>
        </authorList>
    </citation>
    <scope>NUCLEOTIDE SEQUENCE [LARGE SCALE GENOMIC DNA]</scope>
    <source>
        <strain evidence="1 2">DSM 105784</strain>
    </source>
</reference>
<sequence length="306" mass="34051">MPKADIPPELGPEFLFRDARGLGISRRRLAASDLTTPFRGTRALPLRLPDGLGYFERRDAELLHRCRAYLHVAPADFRFSHVTAALLHGIPLPQKFAERTALDVTVAVSSVPRRAGVVGHRLRELPAVVMVKGLPTLPAEFVWVQLAAVLSVDELVVAGDYLVRRKAPASTLQRLTAAADVAEGRPGAARLRQAAAETRAGTDSPPESRLRLVIVRAGLPEPVIGHTVYFQGFFVGTPDLTYVKEKIALDYDGKIHREDERVYADDIERRQLFADAEWRYITVATDALRVPRSFLSRLERLLRERG</sequence>
<evidence type="ECO:0000313" key="1">
    <source>
        <dbReference type="EMBL" id="MBB5842242.1"/>
    </source>
</evidence>
<protein>
    <recommendedName>
        <fullName evidence="3">DUF559 domain-containing protein</fullName>
    </recommendedName>
</protein>
<organism evidence="1 2">
    <name type="scientific">Conyzicola lurida</name>
    <dbReference type="NCBI Taxonomy" id="1172621"/>
    <lineage>
        <taxon>Bacteria</taxon>
        <taxon>Bacillati</taxon>
        <taxon>Actinomycetota</taxon>
        <taxon>Actinomycetes</taxon>
        <taxon>Micrococcales</taxon>
        <taxon>Microbacteriaceae</taxon>
        <taxon>Conyzicola</taxon>
    </lineage>
</organism>
<evidence type="ECO:0000313" key="2">
    <source>
        <dbReference type="Proteomes" id="UP000536685"/>
    </source>
</evidence>
<keyword evidence="2" id="KW-1185">Reference proteome</keyword>